<accession>A0A5B8R9J7</accession>
<evidence type="ECO:0008006" key="2">
    <source>
        <dbReference type="Google" id="ProtNLM"/>
    </source>
</evidence>
<name>A0A5B8R9J7_9ZZZZ</name>
<proteinExistence type="predicted"/>
<organism evidence="1">
    <name type="scientific">uncultured organism</name>
    <dbReference type="NCBI Taxonomy" id="155900"/>
    <lineage>
        <taxon>unclassified sequences</taxon>
        <taxon>environmental samples</taxon>
    </lineage>
</organism>
<dbReference type="AlphaFoldDB" id="A0A5B8R9J7"/>
<dbReference type="EMBL" id="MN079097">
    <property type="protein sequence ID" value="QEA05241.1"/>
    <property type="molecule type" value="Genomic_DNA"/>
</dbReference>
<reference evidence="1" key="1">
    <citation type="submission" date="2019-06" db="EMBL/GenBank/DDBJ databases">
        <authorList>
            <person name="Murdoch R.W."/>
            <person name="Fathepure B."/>
        </authorList>
    </citation>
    <scope>NUCLEOTIDE SEQUENCE</scope>
</reference>
<evidence type="ECO:0000313" key="1">
    <source>
        <dbReference type="EMBL" id="QEA05241.1"/>
    </source>
</evidence>
<sequence>MRCRVKLRDLLESWEESASEPRTRNAYCVRLPVHDAAKLAALEEMYPGRSQEQIITDLLSTALDEIEAAFPYVQGGRVVAEDEQGDPIYEDAGLTPRFQTLARKHLERLEAAADGEQGQS</sequence>
<protein>
    <recommendedName>
        <fullName evidence="2">Type 1 pili tip component</fullName>
    </recommendedName>
</protein>
<gene>
    <name evidence="1" type="ORF">KBTEX_01561</name>
</gene>